<name>A6JII6_RAT</name>
<gene>
    <name evidence="2" type="ORF">rCG_43482</name>
</gene>
<organism evidence="2 3">
    <name type="scientific">Rattus norvegicus</name>
    <name type="common">Rat</name>
    <dbReference type="NCBI Taxonomy" id="10116"/>
    <lineage>
        <taxon>Eukaryota</taxon>
        <taxon>Metazoa</taxon>
        <taxon>Chordata</taxon>
        <taxon>Craniata</taxon>
        <taxon>Vertebrata</taxon>
        <taxon>Euteleostomi</taxon>
        <taxon>Mammalia</taxon>
        <taxon>Eutheria</taxon>
        <taxon>Euarchontoglires</taxon>
        <taxon>Glires</taxon>
        <taxon>Rodentia</taxon>
        <taxon>Myomorpha</taxon>
        <taxon>Muroidea</taxon>
        <taxon>Muridae</taxon>
        <taxon>Murinae</taxon>
        <taxon>Rattus</taxon>
    </lineage>
</organism>
<sequence>MSSLPALSSTAQVTADKGQAVEGYTVCERPKFPLPKSLCELLSRAASLLPDFSSTVHGAQGVRSGSSGFPYCRGSKDPETVA</sequence>
<protein>
    <submittedName>
        <fullName evidence="2">RCG43482</fullName>
    </submittedName>
</protein>
<accession>A6JII6</accession>
<dbReference type="Proteomes" id="UP000234681">
    <property type="component" value="Chromosome 9"/>
</dbReference>
<feature type="non-terminal residue" evidence="2">
    <location>
        <position position="82"/>
    </location>
</feature>
<reference evidence="2 3" key="1">
    <citation type="submission" date="2005-09" db="EMBL/GenBank/DDBJ databases">
        <authorList>
            <person name="Mural R.J."/>
            <person name="Li P.W."/>
            <person name="Adams M.D."/>
            <person name="Amanatides P.G."/>
            <person name="Baden-Tillson H."/>
            <person name="Barnstead M."/>
            <person name="Chin S.H."/>
            <person name="Dew I."/>
            <person name="Evans C.A."/>
            <person name="Ferriera S."/>
            <person name="Flanigan M."/>
            <person name="Fosler C."/>
            <person name="Glodek A."/>
            <person name="Gu Z."/>
            <person name="Holt R.A."/>
            <person name="Jennings D."/>
            <person name="Kraft C.L."/>
            <person name="Lu F."/>
            <person name="Nguyen T."/>
            <person name="Nusskern D.R."/>
            <person name="Pfannkoch C.M."/>
            <person name="Sitter C."/>
            <person name="Sutton G.G."/>
            <person name="Venter J.C."/>
            <person name="Wang Z."/>
            <person name="Woodage T."/>
            <person name="Zheng X.H."/>
            <person name="Zhong F."/>
        </authorList>
    </citation>
    <scope>NUCLEOTIDE SEQUENCE [LARGE SCALE GENOMIC DNA]</scope>
    <source>
        <strain>BN</strain>
        <strain evidence="3">Sprague-Dawley</strain>
    </source>
</reference>
<dbReference type="EMBL" id="CH473987">
    <property type="protein sequence ID" value="EDM18897.1"/>
    <property type="molecule type" value="Genomic_DNA"/>
</dbReference>
<feature type="region of interest" description="Disordered" evidence="1">
    <location>
        <begin position="57"/>
        <end position="82"/>
    </location>
</feature>
<evidence type="ECO:0000313" key="2">
    <source>
        <dbReference type="EMBL" id="EDM18897.1"/>
    </source>
</evidence>
<proteinExistence type="predicted"/>
<evidence type="ECO:0000313" key="3">
    <source>
        <dbReference type="Proteomes" id="UP000234681"/>
    </source>
</evidence>
<evidence type="ECO:0000256" key="1">
    <source>
        <dbReference type="SAM" id="MobiDB-lite"/>
    </source>
</evidence>
<feature type="compositionally biased region" description="Polar residues" evidence="1">
    <location>
        <begin position="57"/>
        <end position="67"/>
    </location>
</feature>
<dbReference type="AlphaFoldDB" id="A6JII6"/>